<evidence type="ECO:0000256" key="1">
    <source>
        <dbReference type="SAM" id="Phobius"/>
    </source>
</evidence>
<dbReference type="InterPro" id="IPR014529">
    <property type="entry name" value="UCP026631"/>
</dbReference>
<feature type="transmembrane region" description="Helical" evidence="1">
    <location>
        <begin position="341"/>
        <end position="360"/>
    </location>
</feature>
<keyword evidence="4" id="KW-1185">Reference proteome</keyword>
<evidence type="ECO:0000313" key="3">
    <source>
        <dbReference type="EMBL" id="KAA1427160.1"/>
    </source>
</evidence>
<evidence type="ECO:0000259" key="2">
    <source>
        <dbReference type="Pfam" id="PF03703"/>
    </source>
</evidence>
<reference evidence="3 4" key="2">
    <citation type="submission" date="2019-09" db="EMBL/GenBank/DDBJ databases">
        <authorList>
            <person name="Jin C."/>
        </authorList>
    </citation>
    <scope>NUCLEOTIDE SEQUENCE [LARGE SCALE GENOMIC DNA]</scope>
    <source>
        <strain evidence="3 4">BN140041</strain>
    </source>
</reference>
<comment type="caution">
    <text evidence="3">The sequence shown here is derived from an EMBL/GenBank/DDBJ whole genome shotgun (WGS) entry which is preliminary data.</text>
</comment>
<dbReference type="EMBL" id="VUJW01000003">
    <property type="protein sequence ID" value="KAA1427160.1"/>
    <property type="molecule type" value="Genomic_DNA"/>
</dbReference>
<sequence length="480" mass="49852">MTGEPPWVRLDPRMLLVHPLDELRKFIVPLAAAALFGASQGGGPYVAILAIVVPIAIGVVRYLTTSYRIADGRVELRRGLLNRQRLSTPVDRVRTVDLTASLIHRVIGLTTVRIGTGGAGNDDGDLTLDGLTVEQGRTLRATLLTDQRPVTEETAVQSPAAARFEPGWLRFAPFTSAGLAILGGLVGGGGQLLSELDLQVDLPAEDLAGLAAVVVAVGLLLLVLVLTLVGYLVANWGFTLRRDGDTWQVSRGLLTTRETSIDVERLAGVAVAEPPGLRLARGARLTAIVTGLGSAQSGSRVLVPPAPAAVVRVAGGAVLGSDEPLVAPLTPHGAAAVRRRWVRALGPAALVAALPALLVMVGGPGWLLVITVLVLLAGAGLAVDRVRALGHAVVAGHFVARSGSLLRHREALAVSHVIGWSFRDTWFQRRAGLTTLAATTAGGSGKVEALDVPVREAVGVAAAVTPDLVAQFTAGEPVHS</sequence>
<gene>
    <name evidence="3" type="ORF">F0U47_06515</name>
</gene>
<dbReference type="InterPro" id="IPR005182">
    <property type="entry name" value="YdbS-like_PH"/>
</dbReference>
<keyword evidence="1" id="KW-1133">Transmembrane helix</keyword>
<feature type="transmembrane region" description="Helical" evidence="1">
    <location>
        <begin position="168"/>
        <end position="187"/>
    </location>
</feature>
<feature type="transmembrane region" description="Helical" evidence="1">
    <location>
        <begin position="45"/>
        <end position="63"/>
    </location>
</feature>
<accession>A0A5B1M670</accession>
<dbReference type="PIRSF" id="PIRSF026631">
    <property type="entry name" value="UCP026631"/>
    <property type="match status" value="1"/>
</dbReference>
<feature type="transmembrane region" description="Helical" evidence="1">
    <location>
        <begin position="207"/>
        <end position="234"/>
    </location>
</feature>
<organism evidence="3 4">
    <name type="scientific">Nocardioides antri</name>
    <dbReference type="NCBI Taxonomy" id="2607659"/>
    <lineage>
        <taxon>Bacteria</taxon>
        <taxon>Bacillati</taxon>
        <taxon>Actinomycetota</taxon>
        <taxon>Actinomycetes</taxon>
        <taxon>Propionibacteriales</taxon>
        <taxon>Nocardioidaceae</taxon>
        <taxon>Nocardioides</taxon>
    </lineage>
</organism>
<keyword evidence="1" id="KW-0812">Transmembrane</keyword>
<evidence type="ECO:0000313" key="4">
    <source>
        <dbReference type="Proteomes" id="UP000324351"/>
    </source>
</evidence>
<name>A0A5B1M670_9ACTN</name>
<proteinExistence type="predicted"/>
<feature type="domain" description="YdbS-like PH" evidence="2">
    <location>
        <begin position="397"/>
        <end position="455"/>
    </location>
</feature>
<keyword evidence="1" id="KW-0472">Membrane</keyword>
<protein>
    <submittedName>
        <fullName evidence="3">PH domain-containing protein</fullName>
    </submittedName>
</protein>
<dbReference type="RefSeq" id="WP_149749528.1">
    <property type="nucleotide sequence ID" value="NZ_VUJW01000003.1"/>
</dbReference>
<dbReference type="PANTHER" id="PTHR34473">
    <property type="entry name" value="UPF0699 TRANSMEMBRANE PROTEIN YDBS"/>
    <property type="match status" value="1"/>
</dbReference>
<feature type="transmembrane region" description="Helical" evidence="1">
    <location>
        <begin position="366"/>
        <end position="383"/>
    </location>
</feature>
<dbReference type="PANTHER" id="PTHR34473:SF2">
    <property type="entry name" value="UPF0699 TRANSMEMBRANE PROTEIN YDBT"/>
    <property type="match status" value="1"/>
</dbReference>
<dbReference type="Pfam" id="PF03703">
    <property type="entry name" value="bPH_2"/>
    <property type="match status" value="2"/>
</dbReference>
<feature type="domain" description="YdbS-like PH" evidence="2">
    <location>
        <begin position="62"/>
        <end position="142"/>
    </location>
</feature>
<dbReference type="Proteomes" id="UP000324351">
    <property type="component" value="Unassembled WGS sequence"/>
</dbReference>
<dbReference type="AlphaFoldDB" id="A0A5B1M670"/>
<reference evidence="3 4" key="1">
    <citation type="submission" date="2019-09" db="EMBL/GenBank/DDBJ databases">
        <title>Nocardioides panacisoli sp. nov., isolated from the soil of a ginseng field.</title>
        <authorList>
            <person name="Cho C."/>
        </authorList>
    </citation>
    <scope>NUCLEOTIDE SEQUENCE [LARGE SCALE GENOMIC DNA]</scope>
    <source>
        <strain evidence="3 4">BN140041</strain>
    </source>
</reference>